<reference evidence="5" key="1">
    <citation type="submission" date="2025-08" db="UniProtKB">
        <authorList>
            <consortium name="RefSeq"/>
        </authorList>
    </citation>
    <scope>IDENTIFICATION</scope>
    <source>
        <tissue evidence="5">Thorax and Abdomen</tissue>
    </source>
</reference>
<dbReference type="Pfam" id="PF05254">
    <property type="entry name" value="UPF0203"/>
    <property type="match status" value="1"/>
</dbReference>
<dbReference type="PROSITE" id="PS51808">
    <property type="entry name" value="CHCH"/>
    <property type="match status" value="1"/>
</dbReference>
<comment type="similarity">
    <text evidence="1">Belongs to the TRIAP1/MDM35 family.</text>
</comment>
<evidence type="ECO:0000256" key="2">
    <source>
        <dbReference type="ARBA" id="ARBA00023157"/>
    </source>
</evidence>
<organism evidence="4 5">
    <name type="scientific">Neodiprion lecontei</name>
    <name type="common">Redheaded pine sawfly</name>
    <dbReference type="NCBI Taxonomy" id="441921"/>
    <lineage>
        <taxon>Eukaryota</taxon>
        <taxon>Metazoa</taxon>
        <taxon>Ecdysozoa</taxon>
        <taxon>Arthropoda</taxon>
        <taxon>Hexapoda</taxon>
        <taxon>Insecta</taxon>
        <taxon>Pterygota</taxon>
        <taxon>Neoptera</taxon>
        <taxon>Endopterygota</taxon>
        <taxon>Hymenoptera</taxon>
        <taxon>Tenthredinoidea</taxon>
        <taxon>Diprionidae</taxon>
        <taxon>Diprioninae</taxon>
        <taxon>Neodiprion</taxon>
    </lineage>
</organism>
<dbReference type="Proteomes" id="UP000829291">
    <property type="component" value="Chromosome 5"/>
</dbReference>
<dbReference type="PANTHER" id="PTHR46403">
    <property type="entry name" value="TP53-REGULATED INHIBITOR OF APOPTOSIS 1"/>
    <property type="match status" value="1"/>
</dbReference>
<dbReference type="PANTHER" id="PTHR46403:SF1">
    <property type="entry name" value="TP53-REGULATED INHIBITOR OF APOPTOSIS 1"/>
    <property type="match status" value="1"/>
</dbReference>
<dbReference type="GeneID" id="107220277"/>
<protein>
    <submittedName>
        <fullName evidence="5">TP53-regulated inhibitor of apoptosis 1-like isoform X1</fullName>
    </submittedName>
</protein>
<keyword evidence="2" id="KW-1015">Disulfide bond</keyword>
<dbReference type="RefSeq" id="XP_046596840.1">
    <property type="nucleotide sequence ID" value="XM_046740884.1"/>
</dbReference>
<evidence type="ECO:0000256" key="3">
    <source>
        <dbReference type="ARBA" id="ARBA00023706"/>
    </source>
</evidence>
<dbReference type="InterPro" id="IPR007918">
    <property type="entry name" value="MDM35_apoptosis"/>
</dbReference>
<gene>
    <name evidence="5" type="primary">LOC107220277</name>
</gene>
<proteinExistence type="inferred from homology"/>
<keyword evidence="4" id="KW-1185">Reference proteome</keyword>
<name>A0ABM3G989_NEOLC</name>
<accession>A0ABM3G989</accession>
<evidence type="ECO:0000313" key="4">
    <source>
        <dbReference type="Proteomes" id="UP000829291"/>
    </source>
</evidence>
<sequence>MQAKGFGSTVLESVGSAFRNSPSSTDLLMNSIGETCNEFKKQYDSCFHFWFAEKFLKGETNDSMCAPLFKVYQQCVKKAMKDQHIEIKDVEANYLGTDQEKTAPPRS</sequence>
<evidence type="ECO:0000313" key="5">
    <source>
        <dbReference type="RefSeq" id="XP_046596840.1"/>
    </source>
</evidence>
<evidence type="ECO:0000256" key="1">
    <source>
        <dbReference type="ARBA" id="ARBA00006196"/>
    </source>
</evidence>
<comment type="catalytic activity">
    <reaction evidence="3">
        <text>a 1,2-diacyl-sn-glycero-3-phosphate(in) = a 1,2-diacyl-sn-glycero-3-phosphate(out)</text>
        <dbReference type="Rhea" id="RHEA:36435"/>
        <dbReference type="ChEBI" id="CHEBI:58608"/>
    </reaction>
</comment>